<name>A0A6J4V716_9BACT</name>
<reference evidence="4" key="1">
    <citation type="submission" date="2020-02" db="EMBL/GenBank/DDBJ databases">
        <authorList>
            <person name="Meier V. D."/>
        </authorList>
    </citation>
    <scope>NUCLEOTIDE SEQUENCE</scope>
    <source>
        <strain evidence="4">AVDCRST_MAG19</strain>
    </source>
</reference>
<sequence>MNPDVGHGIVDCDIHLVVPSIEVLLPYLNDHWRAYIRETSFKGPIDTSYPRGAATSGYPQTDRPDGAIPGSDIAQTRAEVLDAWGTEYGILTCAYAVESVRNPFAAAALAAAVNDWQLREWLDREPRLRGSVVVPSQDPELAAREIDRVGDHPAFVQVYLPVRSEALYGTRRYYPIHEAALRHDLAIGIHFGGQPGNPPTAVGWPSHYVEEYVGMAHVFQSQLIGLVTEGVFDRFPALRVVLIEGGVSWLPSLMWRLDKEWKGLRREVPWVRRLPSAYIREHVRLTMQPLDAPPDPARLLEVIDHLGSEDLLMFATDFPHRHSDGRPDALLHGLPEPLKRKITRENARAFYALP</sequence>
<dbReference type="PANTHER" id="PTHR21240">
    <property type="entry name" value="2-AMINO-3-CARBOXYLMUCONATE-6-SEMIALDEHYDE DECARBOXYLASE"/>
    <property type="match status" value="1"/>
</dbReference>
<proteinExistence type="predicted"/>
<dbReference type="PANTHER" id="PTHR21240:SF28">
    <property type="entry name" value="ISO-OROTATE DECARBOXYLASE (EUROFUNG)"/>
    <property type="match status" value="1"/>
</dbReference>
<dbReference type="Pfam" id="PF04909">
    <property type="entry name" value="Amidohydro_2"/>
    <property type="match status" value="1"/>
</dbReference>
<dbReference type="EMBL" id="CADCWL010000120">
    <property type="protein sequence ID" value="CAA9568201.1"/>
    <property type="molecule type" value="Genomic_DNA"/>
</dbReference>
<dbReference type="AlphaFoldDB" id="A0A6J4V716"/>
<evidence type="ECO:0000313" key="4">
    <source>
        <dbReference type="EMBL" id="CAA9568201.1"/>
    </source>
</evidence>
<evidence type="ECO:0000256" key="1">
    <source>
        <dbReference type="ARBA" id="ARBA00023239"/>
    </source>
</evidence>
<keyword evidence="1" id="KW-0456">Lyase</keyword>
<organism evidence="4">
    <name type="scientific">uncultured Thermomicrobiales bacterium</name>
    <dbReference type="NCBI Taxonomy" id="1645740"/>
    <lineage>
        <taxon>Bacteria</taxon>
        <taxon>Pseudomonadati</taxon>
        <taxon>Thermomicrobiota</taxon>
        <taxon>Thermomicrobia</taxon>
        <taxon>Thermomicrobiales</taxon>
        <taxon>environmental samples</taxon>
    </lineage>
</organism>
<dbReference type="SUPFAM" id="SSF51556">
    <property type="entry name" value="Metallo-dependent hydrolases"/>
    <property type="match status" value="1"/>
</dbReference>
<dbReference type="GO" id="GO:0016787">
    <property type="term" value="F:hydrolase activity"/>
    <property type="evidence" value="ECO:0007669"/>
    <property type="project" value="InterPro"/>
</dbReference>
<dbReference type="GO" id="GO:0005737">
    <property type="term" value="C:cytoplasm"/>
    <property type="evidence" value="ECO:0007669"/>
    <property type="project" value="TreeGrafter"/>
</dbReference>
<protein>
    <recommendedName>
        <fullName evidence="3">Amidohydrolase-related domain-containing protein</fullName>
    </recommendedName>
</protein>
<feature type="region of interest" description="Disordered" evidence="2">
    <location>
        <begin position="47"/>
        <end position="68"/>
    </location>
</feature>
<dbReference type="InterPro" id="IPR032465">
    <property type="entry name" value="ACMSD"/>
</dbReference>
<feature type="domain" description="Amidohydrolase-related" evidence="3">
    <location>
        <begin position="10"/>
        <end position="352"/>
    </location>
</feature>
<dbReference type="Gene3D" id="3.20.20.140">
    <property type="entry name" value="Metal-dependent hydrolases"/>
    <property type="match status" value="1"/>
</dbReference>
<gene>
    <name evidence="4" type="ORF">AVDCRST_MAG19-2492</name>
</gene>
<dbReference type="InterPro" id="IPR006680">
    <property type="entry name" value="Amidohydro-rel"/>
</dbReference>
<evidence type="ECO:0000259" key="3">
    <source>
        <dbReference type="Pfam" id="PF04909"/>
    </source>
</evidence>
<accession>A0A6J4V716</accession>
<dbReference type="GO" id="GO:0019748">
    <property type="term" value="P:secondary metabolic process"/>
    <property type="evidence" value="ECO:0007669"/>
    <property type="project" value="TreeGrafter"/>
</dbReference>
<evidence type="ECO:0000256" key="2">
    <source>
        <dbReference type="SAM" id="MobiDB-lite"/>
    </source>
</evidence>
<dbReference type="GO" id="GO:0016831">
    <property type="term" value="F:carboxy-lyase activity"/>
    <property type="evidence" value="ECO:0007669"/>
    <property type="project" value="InterPro"/>
</dbReference>
<dbReference type="InterPro" id="IPR032466">
    <property type="entry name" value="Metal_Hydrolase"/>
</dbReference>